<accession>A0A1T4R1Y6</accession>
<dbReference type="Proteomes" id="UP000190395">
    <property type="component" value="Unassembled WGS sequence"/>
</dbReference>
<keyword evidence="2" id="KW-1185">Reference proteome</keyword>
<dbReference type="EMBL" id="FUXC01000024">
    <property type="protein sequence ID" value="SKA09885.1"/>
    <property type="molecule type" value="Genomic_DNA"/>
</dbReference>
<proteinExistence type="predicted"/>
<sequence length="60" mass="6884">MAKINPKLILELIESGMSRRQICSSRHVSPHTVSEVKQIAEKNNITTKDIKNMSEDDVYR</sequence>
<evidence type="ECO:0000313" key="1">
    <source>
        <dbReference type="EMBL" id="SKA09885.1"/>
    </source>
</evidence>
<protein>
    <recommendedName>
        <fullName evidence="3">Homeodomain-like domain-containing protein</fullName>
    </recommendedName>
</protein>
<name>A0A1T4R1Y6_9SPIR</name>
<dbReference type="RefSeq" id="WP_200806590.1">
    <property type="nucleotide sequence ID" value="NZ_FUXC01000024.1"/>
</dbReference>
<gene>
    <name evidence="1" type="ORF">SAMN02745152_02204</name>
</gene>
<evidence type="ECO:0000313" key="2">
    <source>
        <dbReference type="Proteomes" id="UP000190395"/>
    </source>
</evidence>
<dbReference type="AlphaFoldDB" id="A0A1T4R1Y6"/>
<dbReference type="GeneID" id="303368432"/>
<evidence type="ECO:0008006" key="3">
    <source>
        <dbReference type="Google" id="ProtNLM"/>
    </source>
</evidence>
<feature type="non-terminal residue" evidence="1">
    <location>
        <position position="60"/>
    </location>
</feature>
<reference evidence="1 2" key="1">
    <citation type="submission" date="2017-02" db="EMBL/GenBank/DDBJ databases">
        <authorList>
            <person name="Peterson S.W."/>
        </authorList>
    </citation>
    <scope>NUCLEOTIDE SEQUENCE [LARGE SCALE GENOMIC DNA]</scope>
    <source>
        <strain evidence="1 2">ATCC BAA-909</strain>
    </source>
</reference>
<organism evidence="1 2">
    <name type="scientific">Treponema berlinense</name>
    <dbReference type="NCBI Taxonomy" id="225004"/>
    <lineage>
        <taxon>Bacteria</taxon>
        <taxon>Pseudomonadati</taxon>
        <taxon>Spirochaetota</taxon>
        <taxon>Spirochaetia</taxon>
        <taxon>Spirochaetales</taxon>
        <taxon>Treponemataceae</taxon>
        <taxon>Treponema</taxon>
    </lineage>
</organism>